<name>A0A219TND1_PSEAI</name>
<dbReference type="EMBL" id="MF168946">
    <property type="protein sequence ID" value="ATN45620.1"/>
    <property type="molecule type" value="Genomic_DNA"/>
</dbReference>
<accession>A0A219TND1</accession>
<sequence length="109" mass="11646">MKTEQTPADLQNAPDNVVTLDQPIKRGAQSIESLTLRKPSSGELRGLHLLDLLQFDVTATMKILPRISQPTITEPEAAGMDPADLLACGQVIAGFLLQKRAKAAASLIA</sequence>
<proteinExistence type="predicted"/>
<reference evidence="1" key="1">
    <citation type="submission" date="2017-05" db="EMBL/GenBank/DDBJ databases">
        <title>Two decades of blaVIM-2-producing Pseudomonas aeruginosa dissemination: the decisive role of mobile genetic elements and successful clones.</title>
        <authorList>
            <person name="Botelho J."/>
        </authorList>
    </citation>
    <scope>NUCLEOTIDE SEQUENCE</scope>
    <source>
        <strain evidence="1">FFUP_PS_CB5</strain>
    </source>
</reference>
<organism evidence="1">
    <name type="scientific">Pseudomonas aeruginosa</name>
    <dbReference type="NCBI Taxonomy" id="287"/>
    <lineage>
        <taxon>Bacteria</taxon>
        <taxon>Pseudomonadati</taxon>
        <taxon>Pseudomonadota</taxon>
        <taxon>Gammaproteobacteria</taxon>
        <taxon>Pseudomonadales</taxon>
        <taxon>Pseudomonadaceae</taxon>
        <taxon>Pseudomonas</taxon>
    </lineage>
</organism>
<dbReference type="InterPro" id="IPR019289">
    <property type="entry name" value="Phage_tail_E/E"/>
</dbReference>
<dbReference type="AlphaFoldDB" id="A0A219TND1"/>
<dbReference type="Pfam" id="PF10109">
    <property type="entry name" value="Phage_TAC_7"/>
    <property type="match status" value="1"/>
</dbReference>
<dbReference type="RefSeq" id="WP_016852041.1">
    <property type="nucleotide sequence ID" value="NZ_CAADLW010000187.1"/>
</dbReference>
<evidence type="ECO:0000313" key="1">
    <source>
        <dbReference type="EMBL" id="ATN45620.1"/>
    </source>
</evidence>
<protein>
    <submittedName>
        <fullName evidence="1">Tail assembly protein</fullName>
    </submittedName>
</protein>